<protein>
    <submittedName>
        <fullName evidence="2">Uncharacterized protein</fullName>
    </submittedName>
</protein>
<dbReference type="EMBL" id="JNHK01000099">
    <property type="protein sequence ID" value="KDS34371.1"/>
    <property type="molecule type" value="Genomic_DNA"/>
</dbReference>
<evidence type="ECO:0000256" key="1">
    <source>
        <dbReference type="SAM" id="MobiDB-lite"/>
    </source>
</evidence>
<comment type="caution">
    <text evidence="2">The sequence shown here is derived from an EMBL/GenBank/DDBJ whole genome shotgun (WGS) entry which is preliminary data.</text>
</comment>
<proteinExistence type="predicted"/>
<feature type="compositionally biased region" description="Polar residues" evidence="1">
    <location>
        <begin position="163"/>
        <end position="176"/>
    </location>
</feature>
<evidence type="ECO:0000313" key="2">
    <source>
        <dbReference type="EMBL" id="KDS34371.1"/>
    </source>
</evidence>
<organism evidence="2 3">
    <name type="scientific">Parabacteroides distasonis str. 3776 D15 i</name>
    <dbReference type="NCBI Taxonomy" id="1339342"/>
    <lineage>
        <taxon>Bacteria</taxon>
        <taxon>Pseudomonadati</taxon>
        <taxon>Bacteroidota</taxon>
        <taxon>Bacteroidia</taxon>
        <taxon>Bacteroidales</taxon>
        <taxon>Tannerellaceae</taxon>
        <taxon>Parabacteroides</taxon>
    </lineage>
</organism>
<sequence length="176" mass="19588">MSLLACTQSVCHFWLDPKVTKRSRLTLTGYFETCARCRIPTRYAQTGMLRALATVSPLHARPLRPSKGKLRFPLISAGISLFIIHCSLLIINYHEEVCLEYHSQSDHRCCYRHCGSLRPASLPIVLASLPHPFPLPKEDNLPQRGHPLPRRTVFLKGPASPQRAGNGSPSGLNGRA</sequence>
<dbReference type="AlphaFoldDB" id="A0AB34L298"/>
<gene>
    <name evidence="2" type="ORF">M091_3194</name>
</gene>
<feature type="region of interest" description="Disordered" evidence="1">
    <location>
        <begin position="136"/>
        <end position="176"/>
    </location>
</feature>
<reference evidence="2 3" key="1">
    <citation type="submission" date="2014-04" db="EMBL/GenBank/DDBJ databases">
        <authorList>
            <person name="Sears C."/>
            <person name="Carroll K."/>
            <person name="Sack B.R."/>
            <person name="Qadri F."/>
            <person name="Myers L.L."/>
            <person name="Chung G.-T."/>
            <person name="Escheverria P."/>
            <person name="Fraser C.M."/>
            <person name="Sadzewicz L."/>
            <person name="Shefchek K.A."/>
            <person name="Tallon L."/>
            <person name="Das S.P."/>
            <person name="Daugherty S."/>
            <person name="Mongodin E.F."/>
        </authorList>
    </citation>
    <scope>NUCLEOTIDE SEQUENCE [LARGE SCALE GENOMIC DNA]</scope>
    <source>
        <strain evidence="2 3">3776 D15 i</strain>
    </source>
</reference>
<name>A0AB34L298_PARDI</name>
<dbReference type="Proteomes" id="UP000027850">
    <property type="component" value="Unassembled WGS sequence"/>
</dbReference>
<evidence type="ECO:0000313" key="3">
    <source>
        <dbReference type="Proteomes" id="UP000027850"/>
    </source>
</evidence>
<accession>A0AB34L298</accession>